<accession>A0A6S6SUX4</accession>
<dbReference type="Pfam" id="PF00717">
    <property type="entry name" value="Peptidase_S24"/>
    <property type="match status" value="1"/>
</dbReference>
<protein>
    <submittedName>
        <fullName evidence="2">Transcriptional regulator</fullName>
    </submittedName>
</protein>
<dbReference type="InterPro" id="IPR036286">
    <property type="entry name" value="LexA/Signal_pep-like_sf"/>
</dbReference>
<evidence type="ECO:0000259" key="1">
    <source>
        <dbReference type="Pfam" id="PF00717"/>
    </source>
</evidence>
<dbReference type="AlphaFoldDB" id="A0A6S6SUX4"/>
<dbReference type="EMBL" id="CACVAQ010000144">
    <property type="protein sequence ID" value="CAA6808614.1"/>
    <property type="molecule type" value="Genomic_DNA"/>
</dbReference>
<proteinExistence type="predicted"/>
<name>A0A6S6SUX4_9BACT</name>
<dbReference type="CDD" id="cd06462">
    <property type="entry name" value="Peptidase_S24_S26"/>
    <property type="match status" value="1"/>
</dbReference>
<gene>
    <name evidence="2" type="ORF">HELGO_WM35432</name>
</gene>
<dbReference type="Gene3D" id="2.10.109.10">
    <property type="entry name" value="Umud Fragment, subunit A"/>
    <property type="match status" value="1"/>
</dbReference>
<evidence type="ECO:0000313" key="2">
    <source>
        <dbReference type="EMBL" id="CAA6808614.1"/>
    </source>
</evidence>
<feature type="domain" description="Peptidase S24/S26A/S26B/S26C" evidence="1">
    <location>
        <begin position="5"/>
        <end position="76"/>
    </location>
</feature>
<dbReference type="InterPro" id="IPR015927">
    <property type="entry name" value="Peptidase_S24_S26A/B/C"/>
</dbReference>
<sequence length="102" mass="11465">MNNLAFYIQGNSMAPTIANGDMVICRELEPFESIEENELYAVITTTGIVMIKRVQKVQWNGNSQIRQLNLASDNTTEEPSFQISGYNIRTLLKVEQKLPATA</sequence>
<organism evidence="2">
    <name type="scientific">uncultured Aureispira sp</name>
    <dbReference type="NCBI Taxonomy" id="1331704"/>
    <lineage>
        <taxon>Bacteria</taxon>
        <taxon>Pseudomonadati</taxon>
        <taxon>Bacteroidota</taxon>
        <taxon>Saprospiria</taxon>
        <taxon>Saprospirales</taxon>
        <taxon>Saprospiraceae</taxon>
        <taxon>Aureispira</taxon>
        <taxon>environmental samples</taxon>
    </lineage>
</organism>
<reference evidence="2" key="1">
    <citation type="submission" date="2020-01" db="EMBL/GenBank/DDBJ databases">
        <authorList>
            <person name="Meier V. D."/>
            <person name="Meier V D."/>
        </authorList>
    </citation>
    <scope>NUCLEOTIDE SEQUENCE</scope>
    <source>
        <strain evidence="2">HLG_WM_MAG_10</strain>
    </source>
</reference>
<dbReference type="SUPFAM" id="SSF51306">
    <property type="entry name" value="LexA/Signal peptidase"/>
    <property type="match status" value="1"/>
</dbReference>